<proteinExistence type="predicted"/>
<protein>
    <recommendedName>
        <fullName evidence="3">NET domain-containing protein</fullName>
    </recommendedName>
</protein>
<dbReference type="Proteomes" id="UP001374584">
    <property type="component" value="Unassembled WGS sequence"/>
</dbReference>
<gene>
    <name evidence="4" type="ORF">VNO80_06857</name>
</gene>
<accession>A0AAN9NJ24</accession>
<dbReference type="EMBL" id="JAYMYR010000003">
    <property type="protein sequence ID" value="KAK7373450.1"/>
    <property type="molecule type" value="Genomic_DNA"/>
</dbReference>
<organism evidence="4 5">
    <name type="scientific">Phaseolus coccineus</name>
    <name type="common">Scarlet runner bean</name>
    <name type="synonym">Phaseolus multiflorus</name>
    <dbReference type="NCBI Taxonomy" id="3886"/>
    <lineage>
        <taxon>Eukaryota</taxon>
        <taxon>Viridiplantae</taxon>
        <taxon>Streptophyta</taxon>
        <taxon>Embryophyta</taxon>
        <taxon>Tracheophyta</taxon>
        <taxon>Spermatophyta</taxon>
        <taxon>Magnoliopsida</taxon>
        <taxon>eudicotyledons</taxon>
        <taxon>Gunneridae</taxon>
        <taxon>Pentapetalae</taxon>
        <taxon>rosids</taxon>
        <taxon>fabids</taxon>
        <taxon>Fabales</taxon>
        <taxon>Fabaceae</taxon>
        <taxon>Papilionoideae</taxon>
        <taxon>50 kb inversion clade</taxon>
        <taxon>NPAAA clade</taxon>
        <taxon>indigoferoid/millettioid clade</taxon>
        <taxon>Phaseoleae</taxon>
        <taxon>Phaseolus</taxon>
    </lineage>
</organism>
<evidence type="ECO:0000259" key="3">
    <source>
        <dbReference type="PROSITE" id="PS51525"/>
    </source>
</evidence>
<evidence type="ECO:0000256" key="2">
    <source>
        <dbReference type="ARBA" id="ARBA00023163"/>
    </source>
</evidence>
<dbReference type="PANTHER" id="PTHR45926">
    <property type="entry name" value="OSJNBA0053K19.4 PROTEIN"/>
    <property type="match status" value="1"/>
</dbReference>
<evidence type="ECO:0000313" key="5">
    <source>
        <dbReference type="Proteomes" id="UP001374584"/>
    </source>
</evidence>
<keyword evidence="5" id="KW-1185">Reference proteome</keyword>
<name>A0AAN9NJ24_PHACN</name>
<evidence type="ECO:0000256" key="1">
    <source>
        <dbReference type="ARBA" id="ARBA00023015"/>
    </source>
</evidence>
<dbReference type="Gene3D" id="1.20.1270.220">
    <property type="match status" value="1"/>
</dbReference>
<dbReference type="PROSITE" id="PS51525">
    <property type="entry name" value="NET"/>
    <property type="match status" value="1"/>
</dbReference>
<comment type="caution">
    <text evidence="4">The sequence shown here is derived from an EMBL/GenBank/DDBJ whole genome shotgun (WGS) entry which is preliminary data.</text>
</comment>
<dbReference type="Pfam" id="PF17035">
    <property type="entry name" value="BET"/>
    <property type="match status" value="1"/>
</dbReference>
<feature type="domain" description="NET" evidence="3">
    <location>
        <begin position="241"/>
        <end position="322"/>
    </location>
</feature>
<dbReference type="InterPro" id="IPR038336">
    <property type="entry name" value="NET_sf"/>
</dbReference>
<sequence length="326" mass="36775">MNFIGFSFQALCFYRRPNVDTCSASPFSAMSIDSSFTASEKYERVGPDYFGYYSSEIANLLSLDEDVFPVSDKIPELPKSKYEEGRKKSLVNQGDNSGPLFSNGVGAGLSDFKKDRLKSLLRQGVISLSSEVDEVVEPVFAAYHLQSKIKCKSDSLNDTVIASDDVVQGPRKKLKVSSSSSSARFLQQTSNVNPQCSTKISDDVQFLLENDSVEVMEMVKKYSNELSKTLGYMEEKLELLLDTIMFKCRSMTLAEKQQLQSLIQKLPARNLDRVVELLRRNRPAEEQSYDEIFVDLETEDNASLWRLYYYVEAVEKAKSLSCSIVD</sequence>
<dbReference type="AlphaFoldDB" id="A0AAN9NJ24"/>
<keyword evidence="1" id="KW-0805">Transcription regulation</keyword>
<evidence type="ECO:0000313" key="4">
    <source>
        <dbReference type="EMBL" id="KAK7373450.1"/>
    </source>
</evidence>
<keyword evidence="2" id="KW-0804">Transcription</keyword>
<reference evidence="4 5" key="1">
    <citation type="submission" date="2024-01" db="EMBL/GenBank/DDBJ databases">
        <title>The genomes of 5 underutilized Papilionoideae crops provide insights into root nodulation and disease resistanc.</title>
        <authorList>
            <person name="Jiang F."/>
        </authorList>
    </citation>
    <scope>NUCLEOTIDE SEQUENCE [LARGE SCALE GENOMIC DNA]</scope>
    <source>
        <strain evidence="4">JINMINGXINNONG_FW02</strain>
        <tissue evidence="4">Leaves</tissue>
    </source>
</reference>
<dbReference type="InterPro" id="IPR027353">
    <property type="entry name" value="NET_dom"/>
</dbReference>